<keyword evidence="6" id="KW-0745">Spermidine biosynthesis</keyword>
<comment type="catalytic activity">
    <reaction evidence="6">
        <text>S-adenosyl 3-(methylsulfanyl)propylamine + putrescine = S-methyl-5'-thioadenosine + spermidine + H(+)</text>
        <dbReference type="Rhea" id="RHEA:12721"/>
        <dbReference type="ChEBI" id="CHEBI:15378"/>
        <dbReference type="ChEBI" id="CHEBI:17509"/>
        <dbReference type="ChEBI" id="CHEBI:57443"/>
        <dbReference type="ChEBI" id="CHEBI:57834"/>
        <dbReference type="ChEBI" id="CHEBI:326268"/>
        <dbReference type="EC" id="2.5.1.16"/>
    </reaction>
</comment>
<evidence type="ECO:0000256" key="7">
    <source>
        <dbReference type="PROSITE-ProRule" id="PRU00354"/>
    </source>
</evidence>
<dbReference type="PANTHER" id="PTHR43317">
    <property type="entry name" value="THERMOSPERMINE SYNTHASE ACAULIS5"/>
    <property type="match status" value="1"/>
</dbReference>
<comment type="caution">
    <text evidence="6">Lacks conserved residue(s) required for the propagation of feature annotation.</text>
</comment>
<evidence type="ECO:0000256" key="5">
    <source>
        <dbReference type="ARBA" id="ARBA00048874"/>
    </source>
</evidence>
<dbReference type="InterPro" id="IPR030373">
    <property type="entry name" value="PABS_CS"/>
</dbReference>
<dbReference type="GO" id="GO:0008295">
    <property type="term" value="P:spermidine biosynthetic process"/>
    <property type="evidence" value="ECO:0007669"/>
    <property type="project" value="UniProtKB-UniRule"/>
</dbReference>
<feature type="domain" description="PABS" evidence="8">
    <location>
        <begin position="9"/>
        <end position="244"/>
    </location>
</feature>
<dbReference type="SUPFAM" id="SSF53335">
    <property type="entry name" value="S-adenosyl-L-methionine-dependent methyltransferases"/>
    <property type="match status" value="1"/>
</dbReference>
<comment type="catalytic activity">
    <reaction evidence="5">
        <text>S-adenosyl 3-(methylsulfanyl)propylamine + spermidine = thermospermine + S-methyl-5'-thioadenosine + H(+)</text>
        <dbReference type="Rhea" id="RHEA:30515"/>
        <dbReference type="ChEBI" id="CHEBI:15378"/>
        <dbReference type="ChEBI" id="CHEBI:17509"/>
        <dbReference type="ChEBI" id="CHEBI:57443"/>
        <dbReference type="ChEBI" id="CHEBI:57834"/>
        <dbReference type="ChEBI" id="CHEBI:59903"/>
        <dbReference type="EC" id="2.5.1.79"/>
    </reaction>
</comment>
<dbReference type="Gene3D" id="3.40.50.150">
    <property type="entry name" value="Vaccinia Virus protein VP39"/>
    <property type="match status" value="1"/>
</dbReference>
<dbReference type="RefSeq" id="WP_020961999.1">
    <property type="nucleotide sequence ID" value="NZ_CP007493.1"/>
</dbReference>
<dbReference type="InterPro" id="IPR035246">
    <property type="entry name" value="Spermidine_synt_N"/>
</dbReference>
<dbReference type="EC" id="2.5.1.16" evidence="6"/>
<name>A0A3G1A9L7_9CREN</name>
<evidence type="ECO:0000256" key="6">
    <source>
        <dbReference type="HAMAP-Rule" id="MF_00198"/>
    </source>
</evidence>
<evidence type="ECO:0000256" key="4">
    <source>
        <dbReference type="ARBA" id="ARBA00023115"/>
    </source>
</evidence>
<protein>
    <recommendedName>
        <fullName evidence="6">Polyamine aminopropyltransferase</fullName>
    </recommendedName>
    <alternativeName>
        <fullName evidence="6">Putrescine aminopropyltransferase</fullName>
        <shortName evidence="6">PAPT</shortName>
    </alternativeName>
    <alternativeName>
        <fullName evidence="6">Spermidine synthase</fullName>
        <shortName evidence="6">SPDS</shortName>
        <shortName evidence="6">SPDSY</shortName>
        <ecNumber evidence="6">2.5.1.16</ecNumber>
    </alternativeName>
</protein>
<dbReference type="CDD" id="cd02440">
    <property type="entry name" value="AdoMet_MTases"/>
    <property type="match status" value="1"/>
</dbReference>
<dbReference type="PROSITE" id="PS51006">
    <property type="entry name" value="PABS_2"/>
    <property type="match status" value="1"/>
</dbReference>
<evidence type="ECO:0000256" key="2">
    <source>
        <dbReference type="ARBA" id="ARBA00022490"/>
    </source>
</evidence>
<dbReference type="PANTHER" id="PTHR43317:SF1">
    <property type="entry name" value="THERMOSPERMINE SYNTHASE ACAULIS5"/>
    <property type="match status" value="1"/>
</dbReference>
<dbReference type="Proteomes" id="UP000266720">
    <property type="component" value="Chromosome"/>
</dbReference>
<comment type="similarity">
    <text evidence="1 6">Belongs to the spermidine/spermine synthase family.</text>
</comment>
<accession>A0A3G1A9L7</accession>
<feature type="binding site" evidence="6">
    <location>
        <position position="93"/>
    </location>
    <ligand>
        <name>spermidine</name>
        <dbReference type="ChEBI" id="CHEBI:57834"/>
    </ligand>
</feature>
<dbReference type="Gene3D" id="2.30.140.10">
    <property type="entry name" value="Spermidine synthase, tetramerisation domain"/>
    <property type="match status" value="1"/>
</dbReference>
<dbReference type="EMBL" id="CP007493">
    <property type="protein sequence ID" value="AJB42434.1"/>
    <property type="molecule type" value="Genomic_DNA"/>
</dbReference>
<dbReference type="GeneID" id="16572952"/>
<dbReference type="GO" id="GO:0010487">
    <property type="term" value="F:thermospermine synthase activity"/>
    <property type="evidence" value="ECO:0007669"/>
    <property type="project" value="UniProtKB-EC"/>
</dbReference>
<evidence type="ECO:0000313" key="10">
    <source>
        <dbReference type="Proteomes" id="UP000266720"/>
    </source>
</evidence>
<sequence>MAESQGYRVLWYTEWLSSQEAHIHAIKRIIFDGYTKYQRVTLAETGSFGLTLFLDGYAQSSEYDEFVYHEALVHPAMLTHPKPEKVLIIGGGEGATLREVLKHPTVKRAVMVDIDGELLEIVKKYMVKWHQNCFNDPRAEVVVADGKKYLEETSETFDVIILDLTDPTKGTPGVQLYTKEFYEEIYDKLSKDGVMVTQATSTRYNIDAFSVINNTVASVFPVERPYKAHVATFYSEWGFALGSKSRDPLGIPRNELSERLGRLGLKFLDEEIFYHLFHFPRYLKEKMQQYKQISTVAQPFQIEL</sequence>
<keyword evidence="4 6" id="KW-0620">Polyamine biosynthesis</keyword>
<dbReference type="NCBIfam" id="NF037959">
    <property type="entry name" value="MFS_SpdSyn"/>
    <property type="match status" value="1"/>
</dbReference>
<feature type="binding site" evidence="6">
    <location>
        <position position="69"/>
    </location>
    <ligand>
        <name>spermidine</name>
        <dbReference type="ChEBI" id="CHEBI:57834"/>
    </ligand>
</feature>
<feature type="binding site" evidence="6">
    <location>
        <position position="172"/>
    </location>
    <ligand>
        <name>S-methyl-5'-thioadenosine</name>
        <dbReference type="ChEBI" id="CHEBI:17509"/>
    </ligand>
</feature>
<comment type="pathway">
    <text evidence="6">Amine and polyamine biosynthesis; spermidine biosynthesis; spermidine from putrescine: step 1/1.</text>
</comment>
<evidence type="ECO:0000256" key="3">
    <source>
        <dbReference type="ARBA" id="ARBA00022679"/>
    </source>
</evidence>
<dbReference type="InterPro" id="IPR037163">
    <property type="entry name" value="Spermidine_synt_N_sf"/>
</dbReference>
<keyword evidence="2" id="KW-0963">Cytoplasm</keyword>
<dbReference type="InterPro" id="IPR029063">
    <property type="entry name" value="SAM-dependent_MTases_sf"/>
</dbReference>
<dbReference type="InterPro" id="IPR001045">
    <property type="entry name" value="Spermi_synthase"/>
</dbReference>
<feature type="binding site" evidence="6">
    <location>
        <begin position="145"/>
        <end position="146"/>
    </location>
    <ligand>
        <name>S-methyl-5'-thioadenosine</name>
        <dbReference type="ChEBI" id="CHEBI:17509"/>
    </ligand>
</feature>
<comment type="function">
    <text evidence="6">Catalyzes the irreversible transfer of a propylamine group from the amino donor S-adenosylmethioninamine (decarboxy-AdoMet) to putrescine (1,4-diaminobutane) to yield spermidine.</text>
</comment>
<dbReference type="NCBIfam" id="NF002010">
    <property type="entry name" value="PRK00811.1"/>
    <property type="match status" value="1"/>
</dbReference>
<dbReference type="AlphaFoldDB" id="A0A3G1A9L7"/>
<dbReference type="GO" id="GO:0004766">
    <property type="term" value="F:spermidine synthase activity"/>
    <property type="evidence" value="ECO:0007669"/>
    <property type="project" value="UniProtKB-UniRule"/>
</dbReference>
<dbReference type="FunFam" id="3.40.50.150:FF:000088">
    <property type="entry name" value="Polyamine aminopropyltransferase"/>
    <property type="match status" value="1"/>
</dbReference>
<dbReference type="HAMAP" id="MF_00198">
    <property type="entry name" value="Spermidine_synth"/>
    <property type="match status" value="1"/>
</dbReference>
<feature type="binding site" evidence="6">
    <location>
        <position position="113"/>
    </location>
    <ligand>
        <name>S-methyl-5'-thioadenosine</name>
        <dbReference type="ChEBI" id="CHEBI:17509"/>
    </ligand>
</feature>
<evidence type="ECO:0000259" key="8">
    <source>
        <dbReference type="PROSITE" id="PS51006"/>
    </source>
</evidence>
<dbReference type="Pfam" id="PF17284">
    <property type="entry name" value="Spermine_synt_N"/>
    <property type="match status" value="1"/>
</dbReference>
<keyword evidence="3 6" id="KW-0808">Transferase</keyword>
<proteinExistence type="inferred from homology"/>
<dbReference type="GeneID" id="25406794"/>
<feature type="binding site" evidence="6">
    <location>
        <position position="38"/>
    </location>
    <ligand>
        <name>S-methyl-5'-thioadenosine</name>
        <dbReference type="ChEBI" id="CHEBI:17509"/>
    </ligand>
</feature>
<reference evidence="10" key="1">
    <citation type="book" date="2010" name="EXTREMOPHILES" publisher="0:0-0">
        <title>Complete genome sequences of ten hyperthermophilic archaea reveal their metabolic capabilities and possible ecological roles.</title>
        <editorList>
            <person name="?"/>
        </editorList>
        <authorList>
            <person name="Ravin N.V."/>
            <person name="Mardanov A.V."/>
            <person name="Bonch-Osmolovskaya E.A."/>
            <person name="Skryabin K.G."/>
        </authorList>
    </citation>
    <scope>NUCLEOTIDE SEQUENCE [LARGE SCALE GENOMIC DNA]</scope>
    <source>
        <strain evidence="10">1505</strain>
    </source>
</reference>
<feature type="active site" description="Proton acceptor" evidence="6 7">
    <location>
        <position position="163"/>
    </location>
</feature>
<dbReference type="STRING" id="697581.TCARB_1388"/>
<comment type="subunit">
    <text evidence="6">Homodimer or homotetramer.</text>
</comment>
<gene>
    <name evidence="6" type="primary">speE</name>
    <name evidence="9" type="ORF">TCARB_1388</name>
</gene>
<evidence type="ECO:0000313" key="9">
    <source>
        <dbReference type="EMBL" id="AJB42434.1"/>
    </source>
</evidence>
<dbReference type="InterPro" id="IPR030374">
    <property type="entry name" value="PABS"/>
</dbReference>
<evidence type="ECO:0000256" key="1">
    <source>
        <dbReference type="ARBA" id="ARBA00007867"/>
    </source>
</evidence>
<dbReference type="UniPathway" id="UPA00248">
    <property type="reaction ID" value="UER00314"/>
</dbReference>
<dbReference type="KEGG" id="tcb:TCARB_1388"/>
<dbReference type="PROSITE" id="PS01330">
    <property type="entry name" value="PABS_1"/>
    <property type="match status" value="1"/>
</dbReference>
<organism evidence="9 10">
    <name type="scientific">Thermofilum adornatum 1505</name>
    <dbReference type="NCBI Taxonomy" id="697581"/>
    <lineage>
        <taxon>Archaea</taxon>
        <taxon>Thermoproteota</taxon>
        <taxon>Thermoprotei</taxon>
        <taxon>Thermofilales</taxon>
        <taxon>Thermofilaceae</taxon>
        <taxon>Thermofilum</taxon>
    </lineage>
</organism>
<dbReference type="Pfam" id="PF01564">
    <property type="entry name" value="Spermine_synth"/>
    <property type="match status" value="1"/>
</dbReference>